<dbReference type="InterPro" id="IPR050229">
    <property type="entry name" value="GlpE_sulfurtransferase"/>
</dbReference>
<feature type="domain" description="Rhodanese" evidence="1">
    <location>
        <begin position="15"/>
        <end position="110"/>
    </location>
</feature>
<dbReference type="KEGG" id="geh:HYN69_06810"/>
<keyword evidence="3" id="KW-1185">Reference proteome</keyword>
<dbReference type="SUPFAM" id="SSF52821">
    <property type="entry name" value="Rhodanese/Cell cycle control phosphatase"/>
    <property type="match status" value="1"/>
</dbReference>
<proteinExistence type="predicted"/>
<reference evidence="2 3" key="1">
    <citation type="submission" date="2018-04" db="EMBL/GenBank/DDBJ databases">
        <title>Genome sequencing of Gemmobacter.</title>
        <authorList>
            <person name="Yi H."/>
            <person name="Baek M.-G."/>
        </authorList>
    </citation>
    <scope>NUCLEOTIDE SEQUENCE [LARGE SCALE GENOMIC DNA]</scope>
    <source>
        <strain evidence="2 3">HYN0069</strain>
    </source>
</reference>
<dbReference type="InterPro" id="IPR036873">
    <property type="entry name" value="Rhodanese-like_dom_sf"/>
</dbReference>
<name>A0A2S0UKA8_9RHOB</name>
<evidence type="ECO:0000259" key="1">
    <source>
        <dbReference type="PROSITE" id="PS50206"/>
    </source>
</evidence>
<dbReference type="Gene3D" id="3.40.250.10">
    <property type="entry name" value="Rhodanese-like domain"/>
    <property type="match status" value="1"/>
</dbReference>
<evidence type="ECO:0000313" key="2">
    <source>
        <dbReference type="EMBL" id="AWB48257.1"/>
    </source>
</evidence>
<accession>A0A2S0UKA8</accession>
<dbReference type="PANTHER" id="PTHR43031:SF1">
    <property type="entry name" value="PYRIDINE NUCLEOTIDE-DISULPHIDE OXIDOREDUCTASE"/>
    <property type="match status" value="1"/>
</dbReference>
<dbReference type="PANTHER" id="PTHR43031">
    <property type="entry name" value="FAD-DEPENDENT OXIDOREDUCTASE"/>
    <property type="match status" value="1"/>
</dbReference>
<dbReference type="SMART" id="SM00450">
    <property type="entry name" value="RHOD"/>
    <property type="match status" value="1"/>
</dbReference>
<dbReference type="OrthoDB" id="9807812at2"/>
<dbReference type="GO" id="GO:0016740">
    <property type="term" value="F:transferase activity"/>
    <property type="evidence" value="ECO:0007669"/>
    <property type="project" value="UniProtKB-KW"/>
</dbReference>
<sequence>MMPPLTPAEARELADAGQITLLDVRELAEVQASGLAKGAVHIPLAMIPLRANRQAPDHDPLLDPAKPVAVYCAAGARAGRAADLLASLGYAAHNIGGFADWCAAGGEVER</sequence>
<dbReference type="Proteomes" id="UP000244496">
    <property type="component" value="Chromosome"/>
</dbReference>
<protein>
    <submittedName>
        <fullName evidence="2">Sulfurtransferase</fullName>
    </submittedName>
</protein>
<dbReference type="AlphaFoldDB" id="A0A2S0UKA8"/>
<dbReference type="RefSeq" id="WP_108435076.1">
    <property type="nucleotide sequence ID" value="NZ_CP028918.1"/>
</dbReference>
<organism evidence="2 3">
    <name type="scientific">Paragemmobacter aquarius</name>
    <dbReference type="NCBI Taxonomy" id="2169400"/>
    <lineage>
        <taxon>Bacteria</taxon>
        <taxon>Pseudomonadati</taxon>
        <taxon>Pseudomonadota</taxon>
        <taxon>Alphaproteobacteria</taxon>
        <taxon>Rhodobacterales</taxon>
        <taxon>Paracoccaceae</taxon>
        <taxon>Paragemmobacter</taxon>
    </lineage>
</organism>
<gene>
    <name evidence="2" type="ORF">HYN69_06810</name>
</gene>
<evidence type="ECO:0000313" key="3">
    <source>
        <dbReference type="Proteomes" id="UP000244496"/>
    </source>
</evidence>
<dbReference type="EMBL" id="CP028918">
    <property type="protein sequence ID" value="AWB48257.1"/>
    <property type="molecule type" value="Genomic_DNA"/>
</dbReference>
<dbReference type="InterPro" id="IPR001763">
    <property type="entry name" value="Rhodanese-like_dom"/>
</dbReference>
<dbReference type="Pfam" id="PF00581">
    <property type="entry name" value="Rhodanese"/>
    <property type="match status" value="1"/>
</dbReference>
<dbReference type="PROSITE" id="PS50206">
    <property type="entry name" value="RHODANESE_3"/>
    <property type="match status" value="1"/>
</dbReference>
<keyword evidence="2" id="KW-0808">Transferase</keyword>